<keyword evidence="2" id="KW-1185">Reference proteome</keyword>
<reference evidence="1 2" key="1">
    <citation type="submission" date="2017-02" db="EMBL/GenBank/DDBJ databases">
        <authorList>
            <person name="Peterson S.W."/>
        </authorList>
    </citation>
    <scope>NUCLEOTIDE SEQUENCE [LARGE SCALE GENOMIC DNA]</scope>
    <source>
        <strain evidence="1 2">ATCC 27749</strain>
    </source>
</reference>
<proteinExistence type="predicted"/>
<dbReference type="OrthoDB" id="9791535at2"/>
<dbReference type="EMBL" id="FUYF01000014">
    <property type="protein sequence ID" value="SKA92092.1"/>
    <property type="molecule type" value="Genomic_DNA"/>
</dbReference>
<dbReference type="STRING" id="745368.SAMN02745178_02211"/>
<sequence length="133" mass="13643">MTLTERAAAAAELKTTGQCNCTQSVVKVFEDKLPVEGDTLRMLAAGYAAGMGCLESTCGALIGAVMVAGILTEGRGTPAVARALVRSFEQRCGATICKELKGVATGVPLCPCPECVRNAVLALGDVLPDAVKE</sequence>
<organism evidence="1 2">
    <name type="scientific">Gemmiger formicilis</name>
    <dbReference type="NCBI Taxonomy" id="745368"/>
    <lineage>
        <taxon>Bacteria</taxon>
        <taxon>Bacillati</taxon>
        <taxon>Bacillota</taxon>
        <taxon>Clostridia</taxon>
        <taxon>Eubacteriales</taxon>
        <taxon>Gemmiger</taxon>
    </lineage>
</organism>
<accession>A0A1T4XRB4</accession>
<gene>
    <name evidence="1" type="ORF">SAMN02745178_02211</name>
</gene>
<dbReference type="Pfam" id="PF09719">
    <property type="entry name" value="C_GCAxxG_C_C"/>
    <property type="match status" value="1"/>
</dbReference>
<name>A0A1T4XRB4_9FIRM</name>
<dbReference type="GeneID" id="93338657"/>
<dbReference type="RefSeq" id="WP_078785067.1">
    <property type="nucleotide sequence ID" value="NZ_CAKVQS010000025.1"/>
</dbReference>
<dbReference type="AlphaFoldDB" id="A0A1T4XRB4"/>
<evidence type="ECO:0000313" key="2">
    <source>
        <dbReference type="Proteomes" id="UP000190286"/>
    </source>
</evidence>
<evidence type="ECO:0000313" key="1">
    <source>
        <dbReference type="EMBL" id="SKA92092.1"/>
    </source>
</evidence>
<dbReference type="Proteomes" id="UP000190286">
    <property type="component" value="Unassembled WGS sequence"/>
</dbReference>
<protein>
    <submittedName>
        <fullName evidence="1">C_GCAxxG_C_C family probable redox protein</fullName>
    </submittedName>
</protein>
<dbReference type="InterPro" id="IPR010181">
    <property type="entry name" value="CGCAxxGCC_motif"/>
</dbReference>